<dbReference type="GO" id="GO:0008773">
    <property type="term" value="F:[protein-PII] uridylyltransferase activity"/>
    <property type="evidence" value="ECO:0007669"/>
    <property type="project" value="InterPro"/>
</dbReference>
<dbReference type="InterPro" id="IPR000595">
    <property type="entry name" value="cNMP-bd_dom"/>
</dbReference>
<dbReference type="CDD" id="cd00038">
    <property type="entry name" value="CAP_ED"/>
    <property type="match status" value="1"/>
</dbReference>
<dbReference type="Pfam" id="PF00571">
    <property type="entry name" value="CBS"/>
    <property type="match status" value="2"/>
</dbReference>
<dbReference type="InterPro" id="IPR046342">
    <property type="entry name" value="CBS_dom_sf"/>
</dbReference>
<evidence type="ECO:0000259" key="4">
    <source>
        <dbReference type="PROSITE" id="PS51371"/>
    </source>
</evidence>
<evidence type="ECO:0000313" key="5">
    <source>
        <dbReference type="EMBL" id="SFP16519.1"/>
    </source>
</evidence>
<dbReference type="Gene3D" id="3.10.580.10">
    <property type="entry name" value="CBS-domain"/>
    <property type="match status" value="1"/>
</dbReference>
<keyword evidence="6" id="KW-1185">Reference proteome</keyword>
<dbReference type="InterPro" id="IPR018821">
    <property type="entry name" value="DUF294_put_nucleoTrafse_sb-bd"/>
</dbReference>
<dbReference type="SMART" id="SM00100">
    <property type="entry name" value="cNMP"/>
    <property type="match status" value="1"/>
</dbReference>
<gene>
    <name evidence="5" type="ORF">SAMN04488060_1772</name>
</gene>
<dbReference type="InterPro" id="IPR043519">
    <property type="entry name" value="NT_sf"/>
</dbReference>
<dbReference type="STRING" id="604088.SAMN04488060_1772"/>
<dbReference type="PANTHER" id="PTHR43080:SF2">
    <property type="entry name" value="CBS DOMAIN-CONTAINING PROTEIN"/>
    <property type="match status" value="1"/>
</dbReference>
<dbReference type="AlphaFoldDB" id="A0A1I5N3W4"/>
<keyword evidence="1 2" id="KW-0129">CBS domain</keyword>
<dbReference type="SMART" id="SM00116">
    <property type="entry name" value="CBS"/>
    <property type="match status" value="2"/>
</dbReference>
<dbReference type="Pfam" id="PF00027">
    <property type="entry name" value="cNMP_binding"/>
    <property type="match status" value="1"/>
</dbReference>
<dbReference type="InterPro" id="IPR018490">
    <property type="entry name" value="cNMP-bd_dom_sf"/>
</dbReference>
<sequence length="620" mass="66843">MASELSEIESFLKATAPFDRLGDELVRAIVRKITVRYYRSGDEILRSGEHNNFLFVVRSGAVELRLAGDELTARLERGGCFAFPSLLRGGEVRNTTTALEDTLAYLLPADDFHALRESSQGFRDYFADSEQERIRSAVRDLKRNRSHTLEQITIGSLVPHRDPVSCSPNLSIADAASLMSDRDVSTLAVCSDGRLKGIFTDKDLRNRVVAMRRSLDAPIADVMTPSPLTLPEGASLSEAMGMMAAGGFRHIPALGPTGELRAILSATDILAHLGDSAIDTGMLVSNSATPEALIAASKQIPEGFARMEAGGFHAEHTMRFTSALGEAVHRRAAQLVEAELGSPPVPYALLAFGSLARGEQLVGSDQDNGIVMDDAVDGAGREYFAALGARVSDILNDAGYVYCNGGIMAKNADQRLTIGEWRDRYSRWISDPDEDSILRATIFFDMRAVHGSAELAANLRGPVLEQAKSSPLFISYLARDAQRSRVPLGIFRNLVLEKSADGEKVFDAKAQAILPVIDIARSLALSEGIAAVGTLERLDALAEAGKMARGDAESLKDAFLLVNELRIAHQAAQVRAGIAPDNRIAPATLSPLERDYLKDAFSVVRAGLESLKRNLAGGIA</sequence>
<accession>A0A1I5N3W4</accession>
<dbReference type="Proteomes" id="UP000199331">
    <property type="component" value="Unassembled WGS sequence"/>
</dbReference>
<dbReference type="SUPFAM" id="SSF54631">
    <property type="entry name" value="CBS-domain pair"/>
    <property type="match status" value="1"/>
</dbReference>
<dbReference type="Pfam" id="PF03445">
    <property type="entry name" value="DUF294"/>
    <property type="match status" value="1"/>
</dbReference>
<feature type="domain" description="CBS" evidence="4">
    <location>
        <begin position="223"/>
        <end position="280"/>
    </location>
</feature>
<evidence type="ECO:0000256" key="1">
    <source>
        <dbReference type="ARBA" id="ARBA00023122"/>
    </source>
</evidence>
<dbReference type="EMBL" id="FOWZ01000002">
    <property type="protein sequence ID" value="SFP16519.1"/>
    <property type="molecule type" value="Genomic_DNA"/>
</dbReference>
<dbReference type="SUPFAM" id="SSF81301">
    <property type="entry name" value="Nucleotidyltransferase"/>
    <property type="match status" value="1"/>
</dbReference>
<dbReference type="RefSeq" id="WP_090480094.1">
    <property type="nucleotide sequence ID" value="NZ_FOWZ01000002.1"/>
</dbReference>
<dbReference type="PROSITE" id="PS51371">
    <property type="entry name" value="CBS"/>
    <property type="match status" value="2"/>
</dbReference>
<organism evidence="5 6">
    <name type="scientific">Qipengyuania nanhaisediminis</name>
    <dbReference type="NCBI Taxonomy" id="604088"/>
    <lineage>
        <taxon>Bacteria</taxon>
        <taxon>Pseudomonadati</taxon>
        <taxon>Pseudomonadota</taxon>
        <taxon>Alphaproteobacteria</taxon>
        <taxon>Sphingomonadales</taxon>
        <taxon>Erythrobacteraceae</taxon>
        <taxon>Qipengyuania</taxon>
    </lineage>
</organism>
<name>A0A1I5N3W4_9SPHN</name>
<dbReference type="Pfam" id="PF10335">
    <property type="entry name" value="DUF294_C"/>
    <property type="match status" value="1"/>
</dbReference>
<feature type="domain" description="Cyclic nucleotide-binding" evidence="3">
    <location>
        <begin position="17"/>
        <end position="96"/>
    </location>
</feature>
<dbReference type="InterPro" id="IPR014710">
    <property type="entry name" value="RmlC-like_jellyroll"/>
</dbReference>
<evidence type="ECO:0000313" key="6">
    <source>
        <dbReference type="Proteomes" id="UP000199331"/>
    </source>
</evidence>
<evidence type="ECO:0000259" key="3">
    <source>
        <dbReference type="PROSITE" id="PS50042"/>
    </source>
</evidence>
<protein>
    <submittedName>
        <fullName evidence="5">CBS domain-containing protein</fullName>
    </submittedName>
</protein>
<dbReference type="SUPFAM" id="SSF51206">
    <property type="entry name" value="cAMP-binding domain-like"/>
    <property type="match status" value="1"/>
</dbReference>
<dbReference type="PANTHER" id="PTHR43080">
    <property type="entry name" value="CBS DOMAIN-CONTAINING PROTEIN CBSX3, MITOCHONDRIAL"/>
    <property type="match status" value="1"/>
</dbReference>
<reference evidence="6" key="1">
    <citation type="submission" date="2016-10" db="EMBL/GenBank/DDBJ databases">
        <authorList>
            <person name="Varghese N."/>
            <person name="Submissions S."/>
        </authorList>
    </citation>
    <scope>NUCLEOTIDE SEQUENCE [LARGE SCALE GENOMIC DNA]</scope>
    <source>
        <strain evidence="6">CGMCC 1.7715</strain>
    </source>
</reference>
<proteinExistence type="predicted"/>
<dbReference type="CDD" id="cd05401">
    <property type="entry name" value="NT_GlnE_GlnD_like"/>
    <property type="match status" value="1"/>
</dbReference>
<dbReference type="Gene3D" id="2.60.120.10">
    <property type="entry name" value="Jelly Rolls"/>
    <property type="match status" value="1"/>
</dbReference>
<dbReference type="InterPro" id="IPR005105">
    <property type="entry name" value="GlnD_Uridyltrans_N"/>
</dbReference>
<dbReference type="InterPro" id="IPR000644">
    <property type="entry name" value="CBS_dom"/>
</dbReference>
<feature type="domain" description="CBS" evidence="4">
    <location>
        <begin position="159"/>
        <end position="215"/>
    </location>
</feature>
<dbReference type="PROSITE" id="PS50042">
    <property type="entry name" value="CNMP_BINDING_3"/>
    <property type="match status" value="1"/>
</dbReference>
<evidence type="ECO:0000256" key="2">
    <source>
        <dbReference type="PROSITE-ProRule" id="PRU00703"/>
    </source>
</evidence>
<dbReference type="OrthoDB" id="9762536at2"/>
<dbReference type="InterPro" id="IPR051257">
    <property type="entry name" value="Diverse_CBS-Domain"/>
</dbReference>